<gene>
    <name evidence="1" type="ORF">AUR66_02595</name>
</gene>
<name>A0A0W1RX35_9EURY</name>
<dbReference type="Proteomes" id="UP000053157">
    <property type="component" value="Unassembled WGS sequence"/>
</dbReference>
<dbReference type="OrthoDB" id="228403at2157"/>
<dbReference type="InterPro" id="IPR055965">
    <property type="entry name" value="DUF7543"/>
</dbReference>
<comment type="caution">
    <text evidence="1">The sequence shown here is derived from an EMBL/GenBank/DDBJ whole genome shotgun (WGS) entry which is preliminary data.</text>
</comment>
<accession>A0A0W1RX35</accession>
<organism evidence="1 2">
    <name type="scientific">Haloferax profundi</name>
    <dbReference type="NCBI Taxonomy" id="1544718"/>
    <lineage>
        <taxon>Archaea</taxon>
        <taxon>Methanobacteriati</taxon>
        <taxon>Methanobacteriota</taxon>
        <taxon>Stenosarchaea group</taxon>
        <taxon>Halobacteria</taxon>
        <taxon>Halobacteriales</taxon>
        <taxon>Haloferacaceae</taxon>
        <taxon>Haloferax</taxon>
    </lineage>
</organism>
<sequence>MSWTEVRNDERIVEWERSDGHATLRLRRGPNGWHVRYDRLHQSPEGRGYESRRFDDEDAARATLDEWKDEYDVDEP</sequence>
<evidence type="ECO:0000313" key="1">
    <source>
        <dbReference type="EMBL" id="KTG18091.1"/>
    </source>
</evidence>
<evidence type="ECO:0000313" key="2">
    <source>
        <dbReference type="Proteomes" id="UP000053157"/>
    </source>
</evidence>
<dbReference type="Pfam" id="PF24399">
    <property type="entry name" value="DUF7543"/>
    <property type="match status" value="1"/>
</dbReference>
<protein>
    <submittedName>
        <fullName evidence="1">Uncharacterized protein</fullName>
    </submittedName>
</protein>
<keyword evidence="2" id="KW-1185">Reference proteome</keyword>
<dbReference type="AlphaFoldDB" id="A0A0W1RX35"/>
<reference evidence="1 2" key="1">
    <citation type="submission" date="2015-12" db="EMBL/GenBank/DDBJ databases">
        <title>Haloferax profundi sp. nov. isolated from the Discovery deep brine-seawater interface in the Red Sea.</title>
        <authorList>
            <person name="Zhang G."/>
            <person name="Stingl U."/>
            <person name="Rashid M."/>
        </authorList>
    </citation>
    <scope>NUCLEOTIDE SEQUENCE [LARGE SCALE GENOMIC DNA]</scope>
    <source>
        <strain evidence="1 2">SB29</strain>
    </source>
</reference>
<dbReference type="RefSeq" id="WP_058573169.1">
    <property type="nucleotide sequence ID" value="NZ_LOPV01000471.1"/>
</dbReference>
<dbReference type="EMBL" id="LOPV01000471">
    <property type="protein sequence ID" value="KTG18091.1"/>
    <property type="molecule type" value="Genomic_DNA"/>
</dbReference>
<proteinExistence type="predicted"/>